<protein>
    <submittedName>
        <fullName evidence="1">Uncharacterized protein</fullName>
    </submittedName>
</protein>
<name>A0A1F7VHV5_9BACT</name>
<organism evidence="1 2">
    <name type="scientific">Candidatus Uhrbacteria bacterium RIFCSPLOWO2_02_FULL_54_37</name>
    <dbReference type="NCBI Taxonomy" id="1802412"/>
    <lineage>
        <taxon>Bacteria</taxon>
        <taxon>Candidatus Uhriibacteriota</taxon>
    </lineage>
</organism>
<evidence type="ECO:0000313" key="1">
    <source>
        <dbReference type="EMBL" id="OGL90103.1"/>
    </source>
</evidence>
<proteinExistence type="predicted"/>
<comment type="caution">
    <text evidence="1">The sequence shown here is derived from an EMBL/GenBank/DDBJ whole genome shotgun (WGS) entry which is preliminary data.</text>
</comment>
<evidence type="ECO:0000313" key="2">
    <source>
        <dbReference type="Proteomes" id="UP000177750"/>
    </source>
</evidence>
<sequence length="110" mass="12249">MYVEHFYRIVDYTEATIEAIARSVGRSPHPGVPVVVYIDGLSKHMVNVVGVGLRRYGLMVGKVKGLKDEQSALIRLSDAVAGFVRDYLEGQDYTKKYYAELLKVGAVIEV</sequence>
<reference evidence="1 2" key="1">
    <citation type="journal article" date="2016" name="Nat. Commun.">
        <title>Thousands of microbial genomes shed light on interconnected biogeochemical processes in an aquifer system.</title>
        <authorList>
            <person name="Anantharaman K."/>
            <person name="Brown C.T."/>
            <person name="Hug L.A."/>
            <person name="Sharon I."/>
            <person name="Castelle C.J."/>
            <person name="Probst A.J."/>
            <person name="Thomas B.C."/>
            <person name="Singh A."/>
            <person name="Wilkins M.J."/>
            <person name="Karaoz U."/>
            <person name="Brodie E.L."/>
            <person name="Williams K.H."/>
            <person name="Hubbard S.S."/>
            <person name="Banfield J.F."/>
        </authorList>
    </citation>
    <scope>NUCLEOTIDE SEQUENCE [LARGE SCALE GENOMIC DNA]</scope>
</reference>
<gene>
    <name evidence="1" type="ORF">A3J36_01490</name>
</gene>
<dbReference type="Proteomes" id="UP000177750">
    <property type="component" value="Unassembled WGS sequence"/>
</dbReference>
<dbReference type="EMBL" id="MGEU01000043">
    <property type="protein sequence ID" value="OGL90103.1"/>
    <property type="molecule type" value="Genomic_DNA"/>
</dbReference>
<dbReference type="AlphaFoldDB" id="A0A1F7VHV5"/>
<accession>A0A1F7VHV5</accession>